<keyword evidence="1" id="KW-0472">Membrane</keyword>
<sequence>MDLRPFAIAILCITAFGVEEELRRARLFWKNEAGKKMGAGLGALSNWTLAKQTISFVHNHGGTTFMLAAGWTTVSCLLLLFFDFPKAAEDESGDPLLFRDHKGHESVSSLREVHSEPYGDGSEEMPGLLWLSLSLSILFWMAYIAHKLFTPFESLNIFLLITYKVLFNDFVVFLYLFVYIFCCSYFTLFVLFPRTTGPLPFMEPMNTWFSSFEHLMGMALVGYHFSISLDPKHFESMSYLQAVDFAVFYIGYYFYVLFALVLLMNLLVAMLSFTFVETRLESALQNRTAFAKFVLQLELQAEALGMDVHAGEPRADGSRAFDFRAIQCFSSKSRGIDNDGHYGAGVVSEGAVMAADFEPHQAALTAWAYANAGHPAPELFDALAERQLPNKATADYDSLAIWVWAYATAQHPSPKLFAAVAEIVVETTSCQIRDGKLAMAPVDVANVAWAYAVTDEAAPPALFDSLAQQALARLDRFETRPLAKLAWACAAVEYSPSEAFASSLAERFESMSWEIHRDREELRQLHQWQLWFVEQQRAAPFSPHLSALCLDSFVLGASEHGTLIPGGTRVTRFQRQVTDGLAALGLRPEPEVVTSSGYTLDALVHWKGERVGVEADGPHHFRARTHVPTASTQLKRRQVRALGEILCPIPWWEWNACGSDVQQQGEYLRAALDRTVAEAGARRVVPQWPWATKECG</sequence>
<dbReference type="PANTHER" id="PTHR21228:SF40">
    <property type="entry name" value="LD45607P"/>
    <property type="match status" value="1"/>
</dbReference>
<evidence type="ECO:0000313" key="3">
    <source>
        <dbReference type="EMBL" id="KOO22955.1"/>
    </source>
</evidence>
<feature type="domain" description="RAP" evidence="2">
    <location>
        <begin position="611"/>
        <end position="670"/>
    </location>
</feature>
<feature type="transmembrane region" description="Helical" evidence="1">
    <location>
        <begin position="166"/>
        <end position="192"/>
    </location>
</feature>
<evidence type="ECO:0000259" key="2">
    <source>
        <dbReference type="PROSITE" id="PS51286"/>
    </source>
</evidence>
<feature type="transmembrane region" description="Helical" evidence="1">
    <location>
        <begin position="127"/>
        <end position="145"/>
    </location>
</feature>
<accession>A0A0M0J921</accession>
<name>A0A0M0J921_9EUKA</name>
<feature type="transmembrane region" description="Helical" evidence="1">
    <location>
        <begin position="62"/>
        <end position="82"/>
    </location>
</feature>
<dbReference type="GO" id="GO:0044528">
    <property type="term" value="P:regulation of mitochondrial mRNA stability"/>
    <property type="evidence" value="ECO:0007669"/>
    <property type="project" value="TreeGrafter"/>
</dbReference>
<dbReference type="AlphaFoldDB" id="A0A0M0J921"/>
<dbReference type="Proteomes" id="UP000037460">
    <property type="component" value="Unassembled WGS sequence"/>
</dbReference>
<feature type="transmembrane region" description="Helical" evidence="1">
    <location>
        <begin position="250"/>
        <end position="276"/>
    </location>
</feature>
<dbReference type="SMART" id="SM00952">
    <property type="entry name" value="RAP"/>
    <property type="match status" value="1"/>
</dbReference>
<dbReference type="PANTHER" id="PTHR21228">
    <property type="entry name" value="FAST LEU-RICH DOMAIN-CONTAINING"/>
    <property type="match status" value="1"/>
</dbReference>
<reference evidence="4" key="1">
    <citation type="journal article" date="2015" name="PLoS Genet.">
        <title>Genome Sequence and Transcriptome Analyses of Chrysochromulina tobin: Metabolic Tools for Enhanced Algal Fitness in the Prominent Order Prymnesiales (Haptophyceae).</title>
        <authorList>
            <person name="Hovde B.T."/>
            <person name="Deodato C.R."/>
            <person name="Hunsperger H.M."/>
            <person name="Ryken S.A."/>
            <person name="Yost W."/>
            <person name="Jha R.K."/>
            <person name="Patterson J."/>
            <person name="Monnat R.J. Jr."/>
            <person name="Barlow S.B."/>
            <person name="Starkenburg S.R."/>
            <person name="Cattolico R.A."/>
        </authorList>
    </citation>
    <scope>NUCLEOTIDE SEQUENCE</scope>
    <source>
        <strain evidence="4">CCMP291</strain>
    </source>
</reference>
<organism evidence="3 4">
    <name type="scientific">Chrysochromulina tobinii</name>
    <dbReference type="NCBI Taxonomy" id="1460289"/>
    <lineage>
        <taxon>Eukaryota</taxon>
        <taxon>Haptista</taxon>
        <taxon>Haptophyta</taxon>
        <taxon>Prymnesiophyceae</taxon>
        <taxon>Prymnesiales</taxon>
        <taxon>Chrysochromulinaceae</taxon>
        <taxon>Chrysochromulina</taxon>
    </lineage>
</organism>
<dbReference type="Pfam" id="PF08373">
    <property type="entry name" value="RAP"/>
    <property type="match status" value="1"/>
</dbReference>
<dbReference type="OrthoDB" id="385235at2759"/>
<protein>
    <recommendedName>
        <fullName evidence="2">RAP domain-containing protein</fullName>
    </recommendedName>
</protein>
<dbReference type="GO" id="GO:0003723">
    <property type="term" value="F:RNA binding"/>
    <property type="evidence" value="ECO:0007669"/>
    <property type="project" value="TreeGrafter"/>
</dbReference>
<comment type="caution">
    <text evidence="3">The sequence shown here is derived from an EMBL/GenBank/DDBJ whole genome shotgun (WGS) entry which is preliminary data.</text>
</comment>
<dbReference type="GO" id="GO:0035770">
    <property type="term" value="C:ribonucleoprotein granule"/>
    <property type="evidence" value="ECO:0007669"/>
    <property type="project" value="TreeGrafter"/>
</dbReference>
<keyword evidence="4" id="KW-1185">Reference proteome</keyword>
<dbReference type="EMBL" id="JWZX01003235">
    <property type="protein sequence ID" value="KOO22955.1"/>
    <property type="molecule type" value="Genomic_DNA"/>
</dbReference>
<dbReference type="GO" id="GO:0005759">
    <property type="term" value="C:mitochondrial matrix"/>
    <property type="evidence" value="ECO:0007669"/>
    <property type="project" value="TreeGrafter"/>
</dbReference>
<feature type="transmembrane region" description="Helical" evidence="1">
    <location>
        <begin position="212"/>
        <end position="229"/>
    </location>
</feature>
<keyword evidence="1" id="KW-1133">Transmembrane helix</keyword>
<dbReference type="InterPro" id="IPR013584">
    <property type="entry name" value="RAP"/>
</dbReference>
<proteinExistence type="predicted"/>
<evidence type="ECO:0000256" key="1">
    <source>
        <dbReference type="SAM" id="Phobius"/>
    </source>
</evidence>
<dbReference type="PROSITE" id="PS51286">
    <property type="entry name" value="RAP"/>
    <property type="match status" value="1"/>
</dbReference>
<evidence type="ECO:0000313" key="4">
    <source>
        <dbReference type="Proteomes" id="UP000037460"/>
    </source>
</evidence>
<dbReference type="GO" id="GO:0000963">
    <property type="term" value="P:mitochondrial RNA processing"/>
    <property type="evidence" value="ECO:0007669"/>
    <property type="project" value="TreeGrafter"/>
</dbReference>
<gene>
    <name evidence="3" type="ORF">Ctob_003254</name>
</gene>
<keyword evidence="1" id="KW-0812">Transmembrane</keyword>
<dbReference type="InterPro" id="IPR050870">
    <property type="entry name" value="FAST_kinase"/>
</dbReference>